<reference evidence="2" key="1">
    <citation type="submission" date="2022-03" db="EMBL/GenBank/DDBJ databases">
        <authorList>
            <person name="Martin C."/>
        </authorList>
    </citation>
    <scope>NUCLEOTIDE SEQUENCE</scope>
</reference>
<gene>
    <name evidence="2" type="ORF">OFUS_LOCUS21030</name>
</gene>
<name>A0A8S4PTL6_OWEFU</name>
<dbReference type="InterPro" id="IPR016186">
    <property type="entry name" value="C-type_lectin-like/link_sf"/>
</dbReference>
<dbReference type="PANTHER" id="PTHR22803">
    <property type="entry name" value="MANNOSE, PHOSPHOLIPASE, LECTIN RECEPTOR RELATED"/>
    <property type="match status" value="1"/>
</dbReference>
<dbReference type="OrthoDB" id="9566065at2759"/>
<organism evidence="2 3">
    <name type="scientific">Owenia fusiformis</name>
    <name type="common">Polychaete worm</name>
    <dbReference type="NCBI Taxonomy" id="6347"/>
    <lineage>
        <taxon>Eukaryota</taxon>
        <taxon>Metazoa</taxon>
        <taxon>Spiralia</taxon>
        <taxon>Lophotrochozoa</taxon>
        <taxon>Annelida</taxon>
        <taxon>Polychaeta</taxon>
        <taxon>Sedentaria</taxon>
        <taxon>Canalipalpata</taxon>
        <taxon>Sabellida</taxon>
        <taxon>Oweniida</taxon>
        <taxon>Oweniidae</taxon>
        <taxon>Owenia</taxon>
    </lineage>
</organism>
<dbReference type="InterPro" id="IPR050111">
    <property type="entry name" value="C-type_lectin/snaclec_domain"/>
</dbReference>
<evidence type="ECO:0000313" key="2">
    <source>
        <dbReference type="EMBL" id="CAH1796641.1"/>
    </source>
</evidence>
<dbReference type="AlphaFoldDB" id="A0A8S4PTL6"/>
<comment type="caution">
    <text evidence="2">The sequence shown here is derived from an EMBL/GenBank/DDBJ whole genome shotgun (WGS) entry which is preliminary data.</text>
</comment>
<feature type="non-terminal residue" evidence="2">
    <location>
        <position position="267"/>
    </location>
</feature>
<evidence type="ECO:0000259" key="1">
    <source>
        <dbReference type="PROSITE" id="PS50041"/>
    </source>
</evidence>
<evidence type="ECO:0000313" key="3">
    <source>
        <dbReference type="Proteomes" id="UP000749559"/>
    </source>
</evidence>
<dbReference type="Gene3D" id="3.10.100.10">
    <property type="entry name" value="Mannose-Binding Protein A, subunit A"/>
    <property type="match status" value="1"/>
</dbReference>
<dbReference type="Gene3D" id="2.80.10.50">
    <property type="match status" value="1"/>
</dbReference>
<accession>A0A8S4PTL6</accession>
<dbReference type="EMBL" id="CAIIXF020000010">
    <property type="protein sequence ID" value="CAH1796641.1"/>
    <property type="molecule type" value="Genomic_DNA"/>
</dbReference>
<protein>
    <recommendedName>
        <fullName evidence="1">C-type lectin domain-containing protein</fullName>
    </recommendedName>
</protein>
<feature type="domain" description="C-type lectin" evidence="1">
    <location>
        <begin position="1"/>
        <end position="111"/>
    </location>
</feature>
<dbReference type="PROSITE" id="PS50041">
    <property type="entry name" value="C_TYPE_LECTIN_2"/>
    <property type="match status" value="1"/>
</dbReference>
<dbReference type="SUPFAM" id="SSF56436">
    <property type="entry name" value="C-type lectin-like"/>
    <property type="match status" value="1"/>
</dbReference>
<dbReference type="InterPro" id="IPR001304">
    <property type="entry name" value="C-type_lectin-like"/>
</dbReference>
<dbReference type="Pfam" id="PF00059">
    <property type="entry name" value="Lectin_C"/>
    <property type="match status" value="1"/>
</dbReference>
<sequence length="267" mass="29518">NGHCYGFVESPHKSYDDASLYCQAFDGYLVSINDEAENNFVKTILDGSSGYTYMGLKQKNPSENIYETWDDGTPLGFTGWYTGQPGGANEQCVVFDPSLQLSWHDKICDNKQFICEAQQGPSLDCLNGPYYLQPKSDNSSYIGVLNTNQLWLSNQTTTSDAFFFQTPGNTRQNHSVSLIPDDKAGNVMHVASQTVSLQNEDDHASDINFPHESTLIFIEDEFWPGFITLHSSTGDYLTVSGGQLVAQGYEDTASFKSSASFQLIVSP</sequence>
<keyword evidence="3" id="KW-1185">Reference proteome</keyword>
<dbReference type="Proteomes" id="UP000749559">
    <property type="component" value="Unassembled WGS sequence"/>
</dbReference>
<dbReference type="CDD" id="cd00037">
    <property type="entry name" value="CLECT"/>
    <property type="match status" value="1"/>
</dbReference>
<dbReference type="InterPro" id="IPR016187">
    <property type="entry name" value="CTDL_fold"/>
</dbReference>
<dbReference type="SMART" id="SM00034">
    <property type="entry name" value="CLECT"/>
    <property type="match status" value="1"/>
</dbReference>
<proteinExistence type="predicted"/>